<dbReference type="PANTHER" id="PTHR11070">
    <property type="entry name" value="UVRD / RECB / PCRA DNA HELICASE FAMILY MEMBER"/>
    <property type="match status" value="1"/>
</dbReference>
<evidence type="ECO:0000256" key="1">
    <source>
        <dbReference type="ARBA" id="ARBA00009922"/>
    </source>
</evidence>
<feature type="domain" description="UvrD-like helicase ATP-binding" evidence="13">
    <location>
        <begin position="438"/>
        <end position="723"/>
    </location>
</feature>
<dbReference type="CDD" id="cd17932">
    <property type="entry name" value="DEXQc_UvrD"/>
    <property type="match status" value="1"/>
</dbReference>
<dbReference type="EC" id="5.6.2.4" evidence="8"/>
<dbReference type="AlphaFoldDB" id="A0A1Q9DP06"/>
<dbReference type="GO" id="GO:0005524">
    <property type="term" value="F:ATP binding"/>
    <property type="evidence" value="ECO:0007669"/>
    <property type="project" value="UniProtKB-UniRule"/>
</dbReference>
<dbReference type="OrthoDB" id="417752at2759"/>
<dbReference type="GO" id="GO:0016787">
    <property type="term" value="F:hydrolase activity"/>
    <property type="evidence" value="ECO:0007669"/>
    <property type="project" value="UniProtKB-UniRule"/>
</dbReference>
<evidence type="ECO:0000256" key="5">
    <source>
        <dbReference type="ARBA" id="ARBA00022840"/>
    </source>
</evidence>
<dbReference type="GO" id="GO:0003677">
    <property type="term" value="F:DNA binding"/>
    <property type="evidence" value="ECO:0007669"/>
    <property type="project" value="InterPro"/>
</dbReference>
<evidence type="ECO:0000256" key="8">
    <source>
        <dbReference type="ARBA" id="ARBA00034808"/>
    </source>
</evidence>
<keyword evidence="2 10" id="KW-0547">Nucleotide-binding</keyword>
<evidence type="ECO:0000256" key="12">
    <source>
        <dbReference type="SAM" id="MobiDB-lite"/>
    </source>
</evidence>
<name>A0A1Q9DP06_SYMMI</name>
<protein>
    <recommendedName>
        <fullName evidence="8">DNA 3'-5' helicase</fullName>
        <ecNumber evidence="8">5.6.2.4</ecNumber>
    </recommendedName>
</protein>
<evidence type="ECO:0000256" key="2">
    <source>
        <dbReference type="ARBA" id="ARBA00022741"/>
    </source>
</evidence>
<comment type="catalytic activity">
    <reaction evidence="7">
        <text>Couples ATP hydrolysis with the unwinding of duplex DNA by translocating in the 3'-5' direction.</text>
        <dbReference type="EC" id="5.6.2.4"/>
    </reaction>
</comment>
<evidence type="ECO:0000256" key="4">
    <source>
        <dbReference type="ARBA" id="ARBA00022806"/>
    </source>
</evidence>
<dbReference type="GO" id="GO:0005829">
    <property type="term" value="C:cytosol"/>
    <property type="evidence" value="ECO:0007669"/>
    <property type="project" value="TreeGrafter"/>
</dbReference>
<dbReference type="SUPFAM" id="SSF52540">
    <property type="entry name" value="P-loop containing nucleoside triphosphate hydrolases"/>
    <property type="match status" value="1"/>
</dbReference>
<evidence type="ECO:0000256" key="3">
    <source>
        <dbReference type="ARBA" id="ARBA00022801"/>
    </source>
</evidence>
<comment type="similarity">
    <text evidence="1">Belongs to the helicase family. UvrD subfamily.</text>
</comment>
<evidence type="ECO:0000256" key="11">
    <source>
        <dbReference type="SAM" id="Coils"/>
    </source>
</evidence>
<feature type="domain" description="UvrD-like helicase C-terminal" evidence="14">
    <location>
        <begin position="731"/>
        <end position="991"/>
    </location>
</feature>
<feature type="coiled-coil region" evidence="11">
    <location>
        <begin position="99"/>
        <end position="126"/>
    </location>
</feature>
<dbReference type="PROSITE" id="PS50890">
    <property type="entry name" value="PUA"/>
    <property type="match status" value="1"/>
</dbReference>
<proteinExistence type="inferred from homology"/>
<keyword evidence="4 10" id="KW-0347">Helicase</keyword>
<feature type="coiled-coil region" evidence="11">
    <location>
        <begin position="262"/>
        <end position="289"/>
    </location>
</feature>
<dbReference type="Gene3D" id="1.10.486.10">
    <property type="entry name" value="PCRA, domain 4"/>
    <property type="match status" value="1"/>
</dbReference>
<reference evidence="15 16" key="1">
    <citation type="submission" date="2016-02" db="EMBL/GenBank/DDBJ databases">
        <title>Genome analysis of coral dinoflagellate symbionts highlights evolutionary adaptations to a symbiotic lifestyle.</title>
        <authorList>
            <person name="Aranda M."/>
            <person name="Li Y."/>
            <person name="Liew Y.J."/>
            <person name="Baumgarten S."/>
            <person name="Simakov O."/>
            <person name="Wilson M."/>
            <person name="Piel J."/>
            <person name="Ashoor H."/>
            <person name="Bougouffa S."/>
            <person name="Bajic V.B."/>
            <person name="Ryu T."/>
            <person name="Ravasi T."/>
            <person name="Bayer T."/>
            <person name="Micklem G."/>
            <person name="Kim H."/>
            <person name="Bhak J."/>
            <person name="Lajeunesse T.C."/>
            <person name="Voolstra C.R."/>
        </authorList>
    </citation>
    <scope>NUCLEOTIDE SEQUENCE [LARGE SCALE GENOMIC DNA]</scope>
    <source>
        <strain evidence="15 16">CCMP2467</strain>
    </source>
</reference>
<feature type="binding site" evidence="10">
    <location>
        <begin position="459"/>
        <end position="466"/>
    </location>
    <ligand>
        <name>ATP</name>
        <dbReference type="ChEBI" id="CHEBI:30616"/>
    </ligand>
</feature>
<dbReference type="Pfam" id="PF13361">
    <property type="entry name" value="UvrD_C"/>
    <property type="match status" value="1"/>
</dbReference>
<dbReference type="Gene3D" id="1.10.10.160">
    <property type="match status" value="1"/>
</dbReference>
<feature type="compositionally biased region" description="Basic and acidic residues" evidence="12">
    <location>
        <begin position="1123"/>
        <end position="1134"/>
    </location>
</feature>
<dbReference type="PROSITE" id="PS51217">
    <property type="entry name" value="UVRD_HELICASE_CTER"/>
    <property type="match status" value="1"/>
</dbReference>
<evidence type="ECO:0000313" key="16">
    <source>
        <dbReference type="Proteomes" id="UP000186817"/>
    </source>
</evidence>
<evidence type="ECO:0000313" key="15">
    <source>
        <dbReference type="EMBL" id="OLP96906.1"/>
    </source>
</evidence>
<dbReference type="Proteomes" id="UP000186817">
    <property type="component" value="Unassembled WGS sequence"/>
</dbReference>
<keyword evidence="16" id="KW-1185">Reference proteome</keyword>
<dbReference type="InterPro" id="IPR014016">
    <property type="entry name" value="UvrD-like_ATP-bd"/>
</dbReference>
<keyword evidence="5 10" id="KW-0067">ATP-binding</keyword>
<dbReference type="InterPro" id="IPR000212">
    <property type="entry name" value="DNA_helicase_UvrD/REP"/>
</dbReference>
<dbReference type="InterPro" id="IPR027417">
    <property type="entry name" value="P-loop_NTPase"/>
</dbReference>
<dbReference type="InterPro" id="IPR013986">
    <property type="entry name" value="DExx_box_DNA_helicase_dom_sf"/>
</dbReference>
<dbReference type="Gene3D" id="3.40.50.300">
    <property type="entry name" value="P-loop containing nucleotide triphosphate hydrolases"/>
    <property type="match status" value="2"/>
</dbReference>
<keyword evidence="6" id="KW-0413">Isomerase</keyword>
<evidence type="ECO:0000256" key="7">
    <source>
        <dbReference type="ARBA" id="ARBA00034617"/>
    </source>
</evidence>
<accession>A0A1Q9DP06</accession>
<dbReference type="InterPro" id="IPR014017">
    <property type="entry name" value="DNA_helicase_UvrD-like_C"/>
</dbReference>
<dbReference type="GO" id="GO:0000725">
    <property type="term" value="P:recombinational repair"/>
    <property type="evidence" value="ECO:0007669"/>
    <property type="project" value="TreeGrafter"/>
</dbReference>
<feature type="region of interest" description="Disordered" evidence="12">
    <location>
        <begin position="1068"/>
        <end position="1098"/>
    </location>
</feature>
<evidence type="ECO:0000259" key="14">
    <source>
        <dbReference type="PROSITE" id="PS51217"/>
    </source>
</evidence>
<feature type="region of interest" description="Disordered" evidence="12">
    <location>
        <begin position="297"/>
        <end position="338"/>
    </location>
</feature>
<dbReference type="GO" id="GO:0043138">
    <property type="term" value="F:3'-5' DNA helicase activity"/>
    <property type="evidence" value="ECO:0007669"/>
    <property type="project" value="UniProtKB-EC"/>
</dbReference>
<evidence type="ECO:0000256" key="6">
    <source>
        <dbReference type="ARBA" id="ARBA00023235"/>
    </source>
</evidence>
<gene>
    <name evidence="15" type="primary">pcrA</name>
    <name evidence="15" type="ORF">AK812_SmicGene20798</name>
</gene>
<dbReference type="EMBL" id="LSRX01000452">
    <property type="protein sequence ID" value="OLP96906.1"/>
    <property type="molecule type" value="Genomic_DNA"/>
</dbReference>
<feature type="region of interest" description="Disordered" evidence="12">
    <location>
        <begin position="1117"/>
        <end position="1146"/>
    </location>
</feature>
<comment type="catalytic activity">
    <reaction evidence="9">
        <text>ATP + H2O = ADP + phosphate + H(+)</text>
        <dbReference type="Rhea" id="RHEA:13065"/>
        <dbReference type="ChEBI" id="CHEBI:15377"/>
        <dbReference type="ChEBI" id="CHEBI:15378"/>
        <dbReference type="ChEBI" id="CHEBI:30616"/>
        <dbReference type="ChEBI" id="CHEBI:43474"/>
        <dbReference type="ChEBI" id="CHEBI:456216"/>
        <dbReference type="EC" id="5.6.2.4"/>
    </reaction>
</comment>
<dbReference type="PROSITE" id="PS51198">
    <property type="entry name" value="UVRD_HELICASE_ATP_BIND"/>
    <property type="match status" value="1"/>
</dbReference>
<evidence type="ECO:0000259" key="13">
    <source>
        <dbReference type="PROSITE" id="PS51198"/>
    </source>
</evidence>
<evidence type="ECO:0000256" key="9">
    <source>
        <dbReference type="ARBA" id="ARBA00048988"/>
    </source>
</evidence>
<sequence length="1220" mass="134918">MTLESEQPQCVLSPAVALEPESEKFALSPTADLGELREFVRCESLERMQLCMRLQKQQEMLEQLTDGVVPVCSVKSDVAPGIGSMKLSDDLIVSEGPWLKHVAAEVDALKLSMQNLTQDVKELQECLDTRPRTGSLVLKSGGCQAVDEFVDDARFAQCDVEGSPCFKAASEGESFGGGLNFEPALDLQWLEERFEDVQQQCAADLTSVEQRLLDEFTSLKGFVDAAIVAMVSRMSTLEIFVKGERGLSEKMDEGFKKVADDIASSTQRLQGCQDEVSELTDRLKAVEKRLERTGGLVGYSPAPGYRSPADLRRSGESNDSVKTSAIPEKSPAPEVLASPPRVLSHAGITGIPLMMESAALSVTAAGSAMKCQTAVGSAVVAGKVNVGCIRQNTRGSIHSTVLPGDAAPRAADTARWVVGSLLVAWRSEGRRRRGLAARVMNEQQREAAEAPGGAHLVIAGAGSGKTKTLTERLAYLVATEEVSPHRIVLLTFTRRAAEEMKSRAESLVGAQIQNVRSGTFHSFSLNLLKKYRARMGFLSGFSVLDAADTEAMIAQMRKRLGLAGRSKRFPSVKDLMKLFGKSVNTGTPLELLLEDEEEKFRPFSQGIIEVREAFEEEKQRQSCLDFDDLLLNCQQLLEEDETVRKEEAGRCEHILVDEYQDTNHLQASIVKRLSSVHGNVLAVGDDAQSIYGFRGASVENIWDFPKMYSSCSQFILEDNYRSTQQILNLANAVLSVSTKHCRSLVGIACKSLRSNIAPGPLPQLLYFGDEWKEALWVADKIEQLLEQGVAPKNIAVLYRKNKTSKKLALQLLRRRLDHRIYGGQKLTSRAHFKDFMAAIFIALNPLDEIHWKRLLCLFTGVGDMTARKVVNQVKSKDPPQLDAEVWAQKKFYPDLSKLQGLLSLLSKTSDPRTCVRHAREWYRVYLKENYPEDFDDRMEDLQMLEDYAASCDSLEDMANSLQLDQSVLEKGRARNESGDTLTLSTVHSAKGLEWDVVFVMGMGHMEWKRQDTEEAAEEGRRVLYVSLTRAKTNLYLTVPNPHLTSLLKDVPDLDKLVRTYPEVKPRLSLHTQRSVGNRPRVASEARPRRVSHRPSVTSLAAGSRWYSDDALGSWARAQHAGSKRAERRAERMRGEVPPGAAGWMPASPLPQVFRPLPGGNSSPQLVASVLATPRRENSASPWRQRPSEVFAARPSGIPSHIITPRAAFGTHIAPAVHIAS</sequence>
<dbReference type="PANTHER" id="PTHR11070:SF3">
    <property type="entry name" value="DNA 3'-5' HELICASE"/>
    <property type="match status" value="1"/>
</dbReference>
<organism evidence="15 16">
    <name type="scientific">Symbiodinium microadriaticum</name>
    <name type="common">Dinoflagellate</name>
    <name type="synonym">Zooxanthella microadriatica</name>
    <dbReference type="NCBI Taxonomy" id="2951"/>
    <lineage>
        <taxon>Eukaryota</taxon>
        <taxon>Sar</taxon>
        <taxon>Alveolata</taxon>
        <taxon>Dinophyceae</taxon>
        <taxon>Suessiales</taxon>
        <taxon>Symbiodiniaceae</taxon>
        <taxon>Symbiodinium</taxon>
    </lineage>
</organism>
<keyword evidence="3 10" id="KW-0378">Hydrolase</keyword>
<keyword evidence="11" id="KW-0175">Coiled coil</keyword>
<evidence type="ECO:0000256" key="10">
    <source>
        <dbReference type="PROSITE-ProRule" id="PRU00560"/>
    </source>
</evidence>
<dbReference type="Pfam" id="PF00580">
    <property type="entry name" value="UvrD-helicase"/>
    <property type="match status" value="1"/>
</dbReference>
<comment type="caution">
    <text evidence="15">The sequence shown here is derived from an EMBL/GenBank/DDBJ whole genome shotgun (WGS) entry which is preliminary data.</text>
</comment>